<dbReference type="EMBL" id="JAOYEY010000036">
    <property type="protein sequence ID" value="MCV9886050.1"/>
    <property type="molecule type" value="Genomic_DNA"/>
</dbReference>
<protein>
    <recommendedName>
        <fullName evidence="2 3">Small, acid-soluble spore protein K</fullName>
        <shortName evidence="2">SASP K</shortName>
    </recommendedName>
</protein>
<feature type="region of interest" description="Disordered" evidence="4">
    <location>
        <begin position="1"/>
        <end position="54"/>
    </location>
</feature>
<dbReference type="NCBIfam" id="NF002843">
    <property type="entry name" value="PRK03081.1"/>
    <property type="match status" value="1"/>
</dbReference>
<dbReference type="RefSeq" id="WP_026562267.1">
    <property type="nucleotide sequence ID" value="NZ_JAMAWP010000041.1"/>
</dbReference>
<evidence type="ECO:0000256" key="1">
    <source>
        <dbReference type="ARBA" id="ARBA00022969"/>
    </source>
</evidence>
<evidence type="ECO:0000256" key="2">
    <source>
        <dbReference type="HAMAP-Rule" id="MF_01504"/>
    </source>
</evidence>
<evidence type="ECO:0000256" key="4">
    <source>
        <dbReference type="SAM" id="MobiDB-lite"/>
    </source>
</evidence>
<evidence type="ECO:0000313" key="6">
    <source>
        <dbReference type="Proteomes" id="UP001526147"/>
    </source>
</evidence>
<feature type="compositionally biased region" description="Basic and acidic residues" evidence="4">
    <location>
        <begin position="16"/>
        <end position="28"/>
    </location>
</feature>
<comment type="subcellular location">
    <subcellularLocation>
        <location evidence="2">Spore core</location>
    </subcellularLocation>
</comment>
<name>A0ABT3DG67_9BACI</name>
<accession>A0ABT3DG67</accession>
<organism evidence="5 6">
    <name type="scientific">Metabacillus halosaccharovorans</name>
    <dbReference type="NCBI Taxonomy" id="930124"/>
    <lineage>
        <taxon>Bacteria</taxon>
        <taxon>Bacillati</taxon>
        <taxon>Bacillota</taxon>
        <taxon>Bacilli</taxon>
        <taxon>Bacillales</taxon>
        <taxon>Bacillaceae</taxon>
        <taxon>Metabacillus</taxon>
    </lineage>
</organism>
<dbReference type="HAMAP" id="MF_01504">
    <property type="entry name" value="SspK"/>
    <property type="match status" value="1"/>
</dbReference>
<keyword evidence="1 2" id="KW-0749">Sporulation</keyword>
<reference evidence="5 6" key="1">
    <citation type="submission" date="2022-10" db="EMBL/GenBank/DDBJ databases">
        <title>Draft genome assembly of moderately radiation resistant bacterium Metabacillus halosaccharovorans.</title>
        <authorList>
            <person name="Pal S."/>
            <person name="Gopinathan A."/>
        </authorList>
    </citation>
    <scope>NUCLEOTIDE SEQUENCE [LARGE SCALE GENOMIC DNA]</scope>
    <source>
        <strain evidence="5 6">VITHBRA001</strain>
    </source>
</reference>
<sequence>MRNKASGFPNMGNNKFEGEPRAKDEFASKRANGTINSHPQERMRASGQRENPYS</sequence>
<dbReference type="Proteomes" id="UP001526147">
    <property type="component" value="Unassembled WGS sequence"/>
</dbReference>
<comment type="similarity">
    <text evidence="2">Belongs to the SspK family.</text>
</comment>
<evidence type="ECO:0000256" key="3">
    <source>
        <dbReference type="NCBIfam" id="TIGR03091"/>
    </source>
</evidence>
<comment type="induction">
    <text evidence="2">Expressed only in the forespore compartment of sporulating cells.</text>
</comment>
<dbReference type="Pfam" id="PF08176">
    <property type="entry name" value="SspK"/>
    <property type="match status" value="1"/>
</dbReference>
<evidence type="ECO:0000313" key="5">
    <source>
        <dbReference type="EMBL" id="MCV9886050.1"/>
    </source>
</evidence>
<dbReference type="InterPro" id="IPR012611">
    <property type="entry name" value="SASP_SspK"/>
</dbReference>
<keyword evidence="6" id="KW-1185">Reference proteome</keyword>
<dbReference type="NCBIfam" id="TIGR03091">
    <property type="entry name" value="SASP_sspK"/>
    <property type="match status" value="1"/>
</dbReference>
<gene>
    <name evidence="2" type="primary">sspK</name>
    <name evidence="5" type="ORF">OIH86_10305</name>
</gene>
<proteinExistence type="evidence at transcript level"/>
<comment type="caution">
    <text evidence="5">The sequence shown here is derived from an EMBL/GenBank/DDBJ whole genome shotgun (WGS) entry which is preliminary data.</text>
</comment>